<dbReference type="SUPFAM" id="SSF52172">
    <property type="entry name" value="CheY-like"/>
    <property type="match status" value="1"/>
</dbReference>
<dbReference type="OrthoDB" id="2168082at2"/>
<evidence type="ECO:0000313" key="4">
    <source>
        <dbReference type="EMBL" id="OYQ34712.1"/>
    </source>
</evidence>
<dbReference type="SMART" id="SM00448">
    <property type="entry name" value="REC"/>
    <property type="match status" value="1"/>
</dbReference>
<dbReference type="GO" id="GO:0003677">
    <property type="term" value="F:DNA binding"/>
    <property type="evidence" value="ECO:0007669"/>
    <property type="project" value="InterPro"/>
</dbReference>
<keyword evidence="5" id="KW-1185">Reference proteome</keyword>
<keyword evidence="1" id="KW-0597">Phosphoprotein</keyword>
<accession>A0A255YZR9</accession>
<dbReference type="Gene3D" id="3.40.50.2300">
    <property type="match status" value="1"/>
</dbReference>
<dbReference type="RefSeq" id="WP_094415700.1">
    <property type="nucleotide sequence ID" value="NZ_NOXV01000291.1"/>
</dbReference>
<evidence type="ECO:0000256" key="1">
    <source>
        <dbReference type="PROSITE-ProRule" id="PRU00169"/>
    </source>
</evidence>
<dbReference type="PANTHER" id="PTHR45526:SF1">
    <property type="entry name" value="TRANSCRIPTIONAL REGULATORY PROTEIN DCUR-RELATED"/>
    <property type="match status" value="1"/>
</dbReference>
<dbReference type="Pfam" id="PF00072">
    <property type="entry name" value="Response_reg"/>
    <property type="match status" value="1"/>
</dbReference>
<dbReference type="PANTHER" id="PTHR45526">
    <property type="entry name" value="TRANSCRIPTIONAL REGULATORY PROTEIN DPIA"/>
    <property type="match status" value="1"/>
</dbReference>
<protein>
    <recommendedName>
        <fullName evidence="6">DNA-binding response regulator</fullName>
    </recommendedName>
</protein>
<dbReference type="GO" id="GO:0000156">
    <property type="term" value="F:phosphorelay response regulator activity"/>
    <property type="evidence" value="ECO:0007669"/>
    <property type="project" value="TreeGrafter"/>
</dbReference>
<dbReference type="InterPro" id="IPR011006">
    <property type="entry name" value="CheY-like_superfamily"/>
</dbReference>
<evidence type="ECO:0000259" key="3">
    <source>
        <dbReference type="PROSITE" id="PS50930"/>
    </source>
</evidence>
<dbReference type="InterPro" id="IPR007492">
    <property type="entry name" value="LytTR_DNA-bd_dom"/>
</dbReference>
<reference evidence="4 5" key="1">
    <citation type="submission" date="2017-07" db="EMBL/GenBank/DDBJ databases">
        <title>Flavobacterium cyanobacteriorum sp. nov., isolated from cyanobacterial aggregates in a eutrophic lake.</title>
        <authorList>
            <person name="Cai H."/>
        </authorList>
    </citation>
    <scope>NUCLEOTIDE SEQUENCE [LARGE SCALE GENOMIC DNA]</scope>
    <source>
        <strain evidence="4 5">TH021</strain>
    </source>
</reference>
<dbReference type="InterPro" id="IPR051271">
    <property type="entry name" value="2C-system_Tx_regulators"/>
</dbReference>
<dbReference type="EMBL" id="NOXV01000291">
    <property type="protein sequence ID" value="OYQ34712.1"/>
    <property type="molecule type" value="Genomic_DNA"/>
</dbReference>
<proteinExistence type="predicted"/>
<evidence type="ECO:0000313" key="5">
    <source>
        <dbReference type="Proteomes" id="UP000216605"/>
    </source>
</evidence>
<dbReference type="Proteomes" id="UP000216605">
    <property type="component" value="Unassembled WGS sequence"/>
</dbReference>
<sequence length="238" mass="27403">MKFNCLIVDDEPIAQQILEKYISQIDALQLVGKCSNAFEALNVLHQEKIDLLFLDIRMPSLTGLDMLKTLQNPPKVILTTAFSEFGAESYEYGITDYLLKPIPFERFLKAVNKILMPHNTSLATTQTEEKAEEPIFMFFKADKKIHKFYFTDILFVEGSGNYVKIHTLNEKPIMVLDTLTEVQYKLPKKQFTRVHKSFIVNVSQIQRIEGNMIMIQKKVIPISATFKPNLELLIQANK</sequence>
<comment type="caution">
    <text evidence="4">The sequence shown here is derived from an EMBL/GenBank/DDBJ whole genome shotgun (WGS) entry which is preliminary data.</text>
</comment>
<gene>
    <name evidence="4" type="ORF">CHU92_11500</name>
</gene>
<dbReference type="Gene3D" id="2.40.50.1020">
    <property type="entry name" value="LytTr DNA-binding domain"/>
    <property type="match status" value="1"/>
</dbReference>
<dbReference type="SMART" id="SM00850">
    <property type="entry name" value="LytTR"/>
    <property type="match status" value="1"/>
</dbReference>
<feature type="modified residue" description="4-aspartylphosphate" evidence="1">
    <location>
        <position position="55"/>
    </location>
</feature>
<evidence type="ECO:0008006" key="6">
    <source>
        <dbReference type="Google" id="ProtNLM"/>
    </source>
</evidence>
<dbReference type="PROSITE" id="PS50930">
    <property type="entry name" value="HTH_LYTTR"/>
    <property type="match status" value="1"/>
</dbReference>
<feature type="domain" description="Response regulatory" evidence="2">
    <location>
        <begin position="4"/>
        <end position="115"/>
    </location>
</feature>
<name>A0A255YZR9_9FLAO</name>
<organism evidence="4 5">
    <name type="scientific">Flavobacterium cyanobacteriorum</name>
    <dbReference type="NCBI Taxonomy" id="2022802"/>
    <lineage>
        <taxon>Bacteria</taxon>
        <taxon>Pseudomonadati</taxon>
        <taxon>Bacteroidota</taxon>
        <taxon>Flavobacteriia</taxon>
        <taxon>Flavobacteriales</taxon>
        <taxon>Flavobacteriaceae</taxon>
        <taxon>Flavobacterium</taxon>
    </lineage>
</organism>
<dbReference type="AlphaFoldDB" id="A0A255YZR9"/>
<dbReference type="InterPro" id="IPR001789">
    <property type="entry name" value="Sig_transdc_resp-reg_receiver"/>
</dbReference>
<feature type="domain" description="HTH LytTR-type" evidence="3">
    <location>
        <begin position="137"/>
        <end position="209"/>
    </location>
</feature>
<evidence type="ECO:0000259" key="2">
    <source>
        <dbReference type="PROSITE" id="PS50110"/>
    </source>
</evidence>
<dbReference type="Pfam" id="PF04397">
    <property type="entry name" value="LytTR"/>
    <property type="match status" value="1"/>
</dbReference>
<dbReference type="PROSITE" id="PS50110">
    <property type="entry name" value="RESPONSE_REGULATORY"/>
    <property type="match status" value="1"/>
</dbReference>